<dbReference type="VEuPathDB" id="FungiDB:ASPZODRAFT_1499440"/>
<evidence type="ECO:0000313" key="3">
    <source>
        <dbReference type="Proteomes" id="UP000184188"/>
    </source>
</evidence>
<name>A0A1L9SQX2_9EURO</name>
<evidence type="ECO:0008006" key="4">
    <source>
        <dbReference type="Google" id="ProtNLM"/>
    </source>
</evidence>
<dbReference type="Proteomes" id="UP000184188">
    <property type="component" value="Unassembled WGS sequence"/>
</dbReference>
<gene>
    <name evidence="2" type="ORF">ASPZODRAFT_1499440</name>
</gene>
<reference evidence="3" key="1">
    <citation type="journal article" date="2017" name="Genome Biol.">
        <title>Comparative genomics reveals high biological diversity and specific adaptations in the industrially and medically important fungal genus Aspergillus.</title>
        <authorList>
            <person name="de Vries R.P."/>
            <person name="Riley R."/>
            <person name="Wiebenga A."/>
            <person name="Aguilar-Osorio G."/>
            <person name="Amillis S."/>
            <person name="Uchima C.A."/>
            <person name="Anderluh G."/>
            <person name="Asadollahi M."/>
            <person name="Askin M."/>
            <person name="Barry K."/>
            <person name="Battaglia E."/>
            <person name="Bayram O."/>
            <person name="Benocci T."/>
            <person name="Braus-Stromeyer S.A."/>
            <person name="Caldana C."/>
            <person name="Canovas D."/>
            <person name="Cerqueira G.C."/>
            <person name="Chen F."/>
            <person name="Chen W."/>
            <person name="Choi C."/>
            <person name="Clum A."/>
            <person name="Dos Santos R.A."/>
            <person name="Damasio A.R."/>
            <person name="Diallinas G."/>
            <person name="Emri T."/>
            <person name="Fekete E."/>
            <person name="Flipphi M."/>
            <person name="Freyberg S."/>
            <person name="Gallo A."/>
            <person name="Gournas C."/>
            <person name="Habgood R."/>
            <person name="Hainaut M."/>
            <person name="Harispe M.L."/>
            <person name="Henrissat B."/>
            <person name="Hilden K.S."/>
            <person name="Hope R."/>
            <person name="Hossain A."/>
            <person name="Karabika E."/>
            <person name="Karaffa L."/>
            <person name="Karanyi Z."/>
            <person name="Krasevec N."/>
            <person name="Kuo A."/>
            <person name="Kusch H."/>
            <person name="LaButti K."/>
            <person name="Lagendijk E.L."/>
            <person name="Lapidus A."/>
            <person name="Levasseur A."/>
            <person name="Lindquist E."/>
            <person name="Lipzen A."/>
            <person name="Logrieco A.F."/>
            <person name="MacCabe A."/>
            <person name="Maekelae M.R."/>
            <person name="Malavazi I."/>
            <person name="Melin P."/>
            <person name="Meyer V."/>
            <person name="Mielnichuk N."/>
            <person name="Miskei M."/>
            <person name="Molnar A.P."/>
            <person name="Mule G."/>
            <person name="Ngan C.Y."/>
            <person name="Orejas M."/>
            <person name="Orosz E."/>
            <person name="Ouedraogo J.P."/>
            <person name="Overkamp K.M."/>
            <person name="Park H.-S."/>
            <person name="Perrone G."/>
            <person name="Piumi F."/>
            <person name="Punt P.J."/>
            <person name="Ram A.F."/>
            <person name="Ramon A."/>
            <person name="Rauscher S."/>
            <person name="Record E."/>
            <person name="Riano-Pachon D.M."/>
            <person name="Robert V."/>
            <person name="Roehrig J."/>
            <person name="Ruller R."/>
            <person name="Salamov A."/>
            <person name="Salih N.S."/>
            <person name="Samson R.A."/>
            <person name="Sandor E."/>
            <person name="Sanguinetti M."/>
            <person name="Schuetze T."/>
            <person name="Sepcic K."/>
            <person name="Shelest E."/>
            <person name="Sherlock G."/>
            <person name="Sophianopoulou V."/>
            <person name="Squina F.M."/>
            <person name="Sun H."/>
            <person name="Susca A."/>
            <person name="Todd R.B."/>
            <person name="Tsang A."/>
            <person name="Unkles S.E."/>
            <person name="van de Wiele N."/>
            <person name="van Rossen-Uffink D."/>
            <person name="Oliveira J.V."/>
            <person name="Vesth T.C."/>
            <person name="Visser J."/>
            <person name="Yu J.-H."/>
            <person name="Zhou M."/>
            <person name="Andersen M.R."/>
            <person name="Archer D.B."/>
            <person name="Baker S.E."/>
            <person name="Benoit I."/>
            <person name="Brakhage A.A."/>
            <person name="Braus G.H."/>
            <person name="Fischer R."/>
            <person name="Frisvad J.C."/>
            <person name="Goldman G.H."/>
            <person name="Houbraken J."/>
            <person name="Oakley B."/>
            <person name="Pocsi I."/>
            <person name="Scazzocchio C."/>
            <person name="Seiboth B."/>
            <person name="vanKuyk P.A."/>
            <person name="Wortman J."/>
            <person name="Dyer P.S."/>
            <person name="Grigoriev I.V."/>
        </authorList>
    </citation>
    <scope>NUCLEOTIDE SEQUENCE [LARGE SCALE GENOMIC DNA]</scope>
    <source>
        <strain evidence="3">CBS 506.65</strain>
    </source>
</reference>
<organism evidence="2 3">
    <name type="scientific">Penicilliopsis zonata CBS 506.65</name>
    <dbReference type="NCBI Taxonomy" id="1073090"/>
    <lineage>
        <taxon>Eukaryota</taxon>
        <taxon>Fungi</taxon>
        <taxon>Dikarya</taxon>
        <taxon>Ascomycota</taxon>
        <taxon>Pezizomycotina</taxon>
        <taxon>Eurotiomycetes</taxon>
        <taxon>Eurotiomycetidae</taxon>
        <taxon>Eurotiales</taxon>
        <taxon>Aspergillaceae</taxon>
        <taxon>Penicilliopsis</taxon>
    </lineage>
</organism>
<feature type="signal peptide" evidence="1">
    <location>
        <begin position="1"/>
        <end position="18"/>
    </location>
</feature>
<dbReference type="EMBL" id="KV878338">
    <property type="protein sequence ID" value="OJJ49494.1"/>
    <property type="molecule type" value="Genomic_DNA"/>
</dbReference>
<keyword evidence="3" id="KW-1185">Reference proteome</keyword>
<accession>A0A1L9SQX2</accession>
<feature type="chain" id="PRO_5012047148" description="Amine oxidase" evidence="1">
    <location>
        <begin position="19"/>
        <end position="164"/>
    </location>
</feature>
<protein>
    <recommendedName>
        <fullName evidence="4">Amine oxidase</fullName>
    </recommendedName>
</protein>
<proteinExistence type="predicted"/>
<evidence type="ECO:0000313" key="2">
    <source>
        <dbReference type="EMBL" id="OJJ49494.1"/>
    </source>
</evidence>
<keyword evidence="1" id="KW-0732">Signal</keyword>
<dbReference type="AlphaFoldDB" id="A0A1L9SQX2"/>
<sequence length="164" mass="19184">MMIHLFFRFPFHFHFSLAPLVRPNDTWIFDMSLLDSSTSAVHRLGQRTISPSTKRYPDCYDGGREGFWPVNAVMKQSPDRRCLSVLLKYNHREPPSDIIYMDYDATHREDGHLSSLHNVFSSPLVWLRRKGKICLPLLRHCLLESHFHGMNLRDLEMSSSSPLR</sequence>
<dbReference type="RefSeq" id="XP_022584004.1">
    <property type="nucleotide sequence ID" value="XM_022725550.1"/>
</dbReference>
<evidence type="ECO:0000256" key="1">
    <source>
        <dbReference type="SAM" id="SignalP"/>
    </source>
</evidence>
<dbReference type="GeneID" id="34612015"/>